<dbReference type="OrthoDB" id="7450414at2"/>
<name>A0A5S3PB13_9SPHN</name>
<organism evidence="1 2">
    <name type="scientific">Qipengyuania marisflavi</name>
    <dbReference type="NCBI Taxonomy" id="2486356"/>
    <lineage>
        <taxon>Bacteria</taxon>
        <taxon>Pseudomonadati</taxon>
        <taxon>Pseudomonadota</taxon>
        <taxon>Alphaproteobacteria</taxon>
        <taxon>Sphingomonadales</taxon>
        <taxon>Erythrobacteraceae</taxon>
        <taxon>Qipengyuania</taxon>
    </lineage>
</organism>
<dbReference type="EMBL" id="VCAO01000003">
    <property type="protein sequence ID" value="TMM48238.1"/>
    <property type="molecule type" value="Genomic_DNA"/>
</dbReference>
<protein>
    <recommendedName>
        <fullName evidence="3">Lipoprotein</fullName>
    </recommendedName>
</protein>
<reference evidence="1 2" key="1">
    <citation type="submission" date="2019-05" db="EMBL/GenBank/DDBJ databases">
        <title>Erythrobacter marisflavi sp. nov., isolated from isolated from water of an estuary environment.</title>
        <authorList>
            <person name="Yoon J.-H."/>
        </authorList>
    </citation>
    <scope>NUCLEOTIDE SEQUENCE [LARGE SCALE GENOMIC DNA]</scope>
    <source>
        <strain evidence="1 2">KEM-5</strain>
    </source>
</reference>
<dbReference type="Proteomes" id="UP000309668">
    <property type="component" value="Unassembled WGS sequence"/>
</dbReference>
<sequence length="160" mass="17057">MMRYPVSLAVSLLISGCGGDAETTNDSKVSLDLERLEEISRINCECRMAGYEDSVADAEYKRLTVGITGLGVATSSVPVSYESVCFEGFGDDACISTGGYVPPNSDDFICTEEQGIALEGLFNAVEAGGGSIDDADKAVSEKLESFRQEARRNAVTKNCR</sequence>
<gene>
    <name evidence="1" type="ORF">FEV51_08075</name>
</gene>
<accession>A0A5S3PB13</accession>
<proteinExistence type="predicted"/>
<keyword evidence="2" id="KW-1185">Reference proteome</keyword>
<evidence type="ECO:0000313" key="1">
    <source>
        <dbReference type="EMBL" id="TMM48238.1"/>
    </source>
</evidence>
<evidence type="ECO:0008006" key="3">
    <source>
        <dbReference type="Google" id="ProtNLM"/>
    </source>
</evidence>
<comment type="caution">
    <text evidence="1">The sequence shown here is derived from an EMBL/GenBank/DDBJ whole genome shotgun (WGS) entry which is preliminary data.</text>
</comment>
<dbReference type="RefSeq" id="WP_138617721.1">
    <property type="nucleotide sequence ID" value="NZ_VCAO01000003.1"/>
</dbReference>
<dbReference type="PROSITE" id="PS51257">
    <property type="entry name" value="PROKAR_LIPOPROTEIN"/>
    <property type="match status" value="1"/>
</dbReference>
<dbReference type="AlphaFoldDB" id="A0A5S3PB13"/>
<evidence type="ECO:0000313" key="2">
    <source>
        <dbReference type="Proteomes" id="UP000309668"/>
    </source>
</evidence>